<dbReference type="CDD" id="cd14686">
    <property type="entry name" value="bZIP"/>
    <property type="match status" value="1"/>
</dbReference>
<evidence type="ECO:0000259" key="2">
    <source>
        <dbReference type="PROSITE" id="PS00036"/>
    </source>
</evidence>
<evidence type="ECO:0000313" key="3">
    <source>
        <dbReference type="EMBL" id="KAF2873812.1"/>
    </source>
</evidence>
<feature type="compositionally biased region" description="Polar residues" evidence="1">
    <location>
        <begin position="9"/>
        <end position="20"/>
    </location>
</feature>
<accession>A0A7C8ICQ5</accession>
<dbReference type="EMBL" id="JAADJZ010000007">
    <property type="protein sequence ID" value="KAF2873812.1"/>
    <property type="molecule type" value="Genomic_DNA"/>
</dbReference>
<dbReference type="InterPro" id="IPR004827">
    <property type="entry name" value="bZIP"/>
</dbReference>
<feature type="compositionally biased region" description="Basic and acidic residues" evidence="1">
    <location>
        <begin position="40"/>
        <end position="51"/>
    </location>
</feature>
<organism evidence="3 4">
    <name type="scientific">Massariosphaeria phaeospora</name>
    <dbReference type="NCBI Taxonomy" id="100035"/>
    <lineage>
        <taxon>Eukaryota</taxon>
        <taxon>Fungi</taxon>
        <taxon>Dikarya</taxon>
        <taxon>Ascomycota</taxon>
        <taxon>Pezizomycotina</taxon>
        <taxon>Dothideomycetes</taxon>
        <taxon>Pleosporomycetidae</taxon>
        <taxon>Pleosporales</taxon>
        <taxon>Pleosporales incertae sedis</taxon>
        <taxon>Massariosphaeria</taxon>
    </lineage>
</organism>
<evidence type="ECO:0000256" key="1">
    <source>
        <dbReference type="SAM" id="MobiDB-lite"/>
    </source>
</evidence>
<dbReference type="Proteomes" id="UP000481861">
    <property type="component" value="Unassembled WGS sequence"/>
</dbReference>
<gene>
    <name evidence="3" type="ORF">BDV95DRAFT_605288</name>
</gene>
<proteinExistence type="predicted"/>
<evidence type="ECO:0000313" key="4">
    <source>
        <dbReference type="Proteomes" id="UP000481861"/>
    </source>
</evidence>
<dbReference type="PROSITE" id="PS00036">
    <property type="entry name" value="BZIP_BASIC"/>
    <property type="match status" value="1"/>
</dbReference>
<dbReference type="AlphaFoldDB" id="A0A7C8ICQ5"/>
<comment type="caution">
    <text evidence="3">The sequence shown here is derived from an EMBL/GenBank/DDBJ whole genome shotgun (WGS) entry which is preliminary data.</text>
</comment>
<name>A0A7C8ICQ5_9PLEO</name>
<keyword evidence="4" id="KW-1185">Reference proteome</keyword>
<reference evidence="3 4" key="1">
    <citation type="submission" date="2020-01" db="EMBL/GenBank/DDBJ databases">
        <authorList>
            <consortium name="DOE Joint Genome Institute"/>
            <person name="Haridas S."/>
            <person name="Albert R."/>
            <person name="Binder M."/>
            <person name="Bloem J."/>
            <person name="Labutti K."/>
            <person name="Salamov A."/>
            <person name="Andreopoulos B."/>
            <person name="Baker S.E."/>
            <person name="Barry K."/>
            <person name="Bills G."/>
            <person name="Bluhm B.H."/>
            <person name="Cannon C."/>
            <person name="Castanera R."/>
            <person name="Culley D.E."/>
            <person name="Daum C."/>
            <person name="Ezra D."/>
            <person name="Gonzalez J.B."/>
            <person name="Henrissat B."/>
            <person name="Kuo A."/>
            <person name="Liang C."/>
            <person name="Lipzen A."/>
            <person name="Lutzoni F."/>
            <person name="Magnuson J."/>
            <person name="Mondo S."/>
            <person name="Nolan M."/>
            <person name="Ohm R."/>
            <person name="Pangilinan J."/>
            <person name="Park H.-J.H."/>
            <person name="Ramirez L."/>
            <person name="Alfaro M."/>
            <person name="Sun H."/>
            <person name="Tritt A."/>
            <person name="Yoshinaga Y."/>
            <person name="Zwiers L.-H.L."/>
            <person name="Turgeon B.G."/>
            <person name="Goodwin S.B."/>
            <person name="Spatafora J.W."/>
            <person name="Crous P.W."/>
            <person name="Grigoriev I.V."/>
        </authorList>
    </citation>
    <scope>NUCLEOTIDE SEQUENCE [LARGE SCALE GENOMIC DNA]</scope>
    <source>
        <strain evidence="3 4">CBS 611.86</strain>
    </source>
</reference>
<sequence>MSDPFLVHQPSQYLEQSAAKTKSKGGRPPQDISHLPPTEQAKKLDQRERNRLASQKQRDKKKAMQSAAQQGVMGTNPPHNSPLVPPPPAYPTWVPFAVPEDPPNNVSIWQGPPGPDFWAPDIPSSSDPLSYPINIELEAIAYPNNQEPLWLNTPATTQIPHEMVRSYVDERHWVSQQQQNSSRTSSWTSGQF</sequence>
<feature type="domain" description="BZIP" evidence="2">
    <location>
        <begin position="47"/>
        <end position="60"/>
    </location>
</feature>
<protein>
    <recommendedName>
        <fullName evidence="2">BZIP domain-containing protein</fullName>
    </recommendedName>
</protein>
<dbReference type="GO" id="GO:0003700">
    <property type="term" value="F:DNA-binding transcription factor activity"/>
    <property type="evidence" value="ECO:0007669"/>
    <property type="project" value="InterPro"/>
</dbReference>
<feature type="region of interest" description="Disordered" evidence="1">
    <location>
        <begin position="1"/>
        <end position="87"/>
    </location>
</feature>